<dbReference type="AlphaFoldDB" id="A0AAW2CPH3"/>
<accession>A0AAW2CPH3</accession>
<name>A0AAW2CPH3_9ROSI</name>
<evidence type="ECO:0000313" key="2">
    <source>
        <dbReference type="Proteomes" id="UP001459277"/>
    </source>
</evidence>
<sequence length="74" mass="8068">MSIGYINFDSRVSFIVKFLGRIKFKNGRGRLVKDYSESDALKVHCEGLVVSLASSNSGASISGKLVEPRDCKVS</sequence>
<reference evidence="1 2" key="1">
    <citation type="submission" date="2024-01" db="EMBL/GenBank/DDBJ databases">
        <title>A telomere-to-telomere, gap-free genome of sweet tea (Lithocarpus litseifolius).</title>
        <authorList>
            <person name="Zhou J."/>
        </authorList>
    </citation>
    <scope>NUCLEOTIDE SEQUENCE [LARGE SCALE GENOMIC DNA]</scope>
    <source>
        <strain evidence="1">Zhou-2022a</strain>
        <tissue evidence="1">Leaf</tissue>
    </source>
</reference>
<protein>
    <submittedName>
        <fullName evidence="1">Uncharacterized protein</fullName>
    </submittedName>
</protein>
<keyword evidence="2" id="KW-1185">Reference proteome</keyword>
<organism evidence="1 2">
    <name type="scientific">Lithocarpus litseifolius</name>
    <dbReference type="NCBI Taxonomy" id="425828"/>
    <lineage>
        <taxon>Eukaryota</taxon>
        <taxon>Viridiplantae</taxon>
        <taxon>Streptophyta</taxon>
        <taxon>Embryophyta</taxon>
        <taxon>Tracheophyta</taxon>
        <taxon>Spermatophyta</taxon>
        <taxon>Magnoliopsida</taxon>
        <taxon>eudicotyledons</taxon>
        <taxon>Gunneridae</taxon>
        <taxon>Pentapetalae</taxon>
        <taxon>rosids</taxon>
        <taxon>fabids</taxon>
        <taxon>Fagales</taxon>
        <taxon>Fagaceae</taxon>
        <taxon>Lithocarpus</taxon>
    </lineage>
</organism>
<comment type="caution">
    <text evidence="1">The sequence shown here is derived from an EMBL/GenBank/DDBJ whole genome shotgun (WGS) entry which is preliminary data.</text>
</comment>
<evidence type="ECO:0000313" key="1">
    <source>
        <dbReference type="EMBL" id="KAK9999673.1"/>
    </source>
</evidence>
<proteinExistence type="predicted"/>
<dbReference type="Proteomes" id="UP001459277">
    <property type="component" value="Unassembled WGS sequence"/>
</dbReference>
<gene>
    <name evidence="1" type="ORF">SO802_019276</name>
</gene>
<dbReference type="EMBL" id="JAZDWU010000006">
    <property type="protein sequence ID" value="KAK9999673.1"/>
    <property type="molecule type" value="Genomic_DNA"/>
</dbReference>